<dbReference type="Proteomes" id="UP001158576">
    <property type="component" value="Chromosome 2"/>
</dbReference>
<feature type="signal peptide" evidence="1">
    <location>
        <begin position="1"/>
        <end position="21"/>
    </location>
</feature>
<sequence>MFHLKLLAIFAAVSFAQFSSSATIPFPIPRPPLEENHSSDDLFSTLFDKGARDDYSRNAKFRQIFRQT</sequence>
<feature type="chain" id="PRO_5045472399" evidence="1">
    <location>
        <begin position="22"/>
        <end position="68"/>
    </location>
</feature>
<keyword evidence="1" id="KW-0732">Signal</keyword>
<gene>
    <name evidence="2" type="ORF">OKIOD_LOCUS14245</name>
</gene>
<keyword evidence="3" id="KW-1185">Reference proteome</keyword>
<evidence type="ECO:0000313" key="3">
    <source>
        <dbReference type="Proteomes" id="UP001158576"/>
    </source>
</evidence>
<evidence type="ECO:0000256" key="1">
    <source>
        <dbReference type="SAM" id="SignalP"/>
    </source>
</evidence>
<dbReference type="EMBL" id="OU015567">
    <property type="protein sequence ID" value="CAG5111146.1"/>
    <property type="molecule type" value="Genomic_DNA"/>
</dbReference>
<evidence type="ECO:0000313" key="2">
    <source>
        <dbReference type="EMBL" id="CAG5111146.1"/>
    </source>
</evidence>
<protein>
    <submittedName>
        <fullName evidence="2">Oidioi.mRNA.OKI2018_I69.chr2.g5480.t1.cds</fullName>
    </submittedName>
</protein>
<proteinExistence type="predicted"/>
<name>A0ABN7T3T2_OIKDI</name>
<organism evidence="2 3">
    <name type="scientific">Oikopleura dioica</name>
    <name type="common">Tunicate</name>
    <dbReference type="NCBI Taxonomy" id="34765"/>
    <lineage>
        <taxon>Eukaryota</taxon>
        <taxon>Metazoa</taxon>
        <taxon>Chordata</taxon>
        <taxon>Tunicata</taxon>
        <taxon>Appendicularia</taxon>
        <taxon>Copelata</taxon>
        <taxon>Oikopleuridae</taxon>
        <taxon>Oikopleura</taxon>
    </lineage>
</organism>
<reference evidence="2 3" key="1">
    <citation type="submission" date="2021-04" db="EMBL/GenBank/DDBJ databases">
        <authorList>
            <person name="Bliznina A."/>
        </authorList>
    </citation>
    <scope>NUCLEOTIDE SEQUENCE [LARGE SCALE GENOMIC DNA]</scope>
</reference>
<accession>A0ABN7T3T2</accession>